<sequence>MVPPPGVQALSSSTSTADVLTIPPRTSMVAIYSRHLRTGTVGSGHPAPGGARSGSEVHRWTTPRPVMPG</sequence>
<dbReference type="Proteomes" id="UP001501204">
    <property type="component" value="Unassembled WGS sequence"/>
</dbReference>
<organism evidence="2 3">
    <name type="scientific">Kocuria aegyptia</name>
    <dbReference type="NCBI Taxonomy" id="330943"/>
    <lineage>
        <taxon>Bacteria</taxon>
        <taxon>Bacillati</taxon>
        <taxon>Actinomycetota</taxon>
        <taxon>Actinomycetes</taxon>
        <taxon>Micrococcales</taxon>
        <taxon>Micrococcaceae</taxon>
        <taxon>Kocuria</taxon>
    </lineage>
</organism>
<evidence type="ECO:0000313" key="2">
    <source>
        <dbReference type="EMBL" id="GAA1764688.1"/>
    </source>
</evidence>
<accession>A0ABP4WWL4</accession>
<dbReference type="EMBL" id="BAAAOA010000029">
    <property type="protein sequence ID" value="GAA1764688.1"/>
    <property type="molecule type" value="Genomic_DNA"/>
</dbReference>
<evidence type="ECO:0000256" key="1">
    <source>
        <dbReference type="SAM" id="MobiDB-lite"/>
    </source>
</evidence>
<protein>
    <submittedName>
        <fullName evidence="2">Uncharacterized protein</fullName>
    </submittedName>
</protein>
<evidence type="ECO:0000313" key="3">
    <source>
        <dbReference type="Proteomes" id="UP001501204"/>
    </source>
</evidence>
<reference evidence="3" key="1">
    <citation type="journal article" date="2019" name="Int. J. Syst. Evol. Microbiol.">
        <title>The Global Catalogue of Microorganisms (GCM) 10K type strain sequencing project: providing services to taxonomists for standard genome sequencing and annotation.</title>
        <authorList>
            <consortium name="The Broad Institute Genomics Platform"/>
            <consortium name="The Broad Institute Genome Sequencing Center for Infectious Disease"/>
            <person name="Wu L."/>
            <person name="Ma J."/>
        </authorList>
    </citation>
    <scope>NUCLEOTIDE SEQUENCE [LARGE SCALE GENOMIC DNA]</scope>
    <source>
        <strain evidence="3">JCM 14735</strain>
    </source>
</reference>
<comment type="caution">
    <text evidence="2">The sequence shown here is derived from an EMBL/GenBank/DDBJ whole genome shotgun (WGS) entry which is preliminary data.</text>
</comment>
<gene>
    <name evidence="2" type="ORF">GCM10009767_24220</name>
</gene>
<proteinExistence type="predicted"/>
<feature type="region of interest" description="Disordered" evidence="1">
    <location>
        <begin position="38"/>
        <end position="69"/>
    </location>
</feature>
<name>A0ABP4WWL4_9MICC</name>
<keyword evidence="3" id="KW-1185">Reference proteome</keyword>